<evidence type="ECO:0000313" key="3">
    <source>
        <dbReference type="Proteomes" id="UP000716291"/>
    </source>
</evidence>
<keyword evidence="1" id="KW-0175">Coiled coil</keyword>
<name>A0A9P6XBJ8_RHIOR</name>
<proteinExistence type="predicted"/>
<evidence type="ECO:0000256" key="1">
    <source>
        <dbReference type="SAM" id="Coils"/>
    </source>
</evidence>
<gene>
    <name evidence="2" type="ORF">G6F64_005053</name>
</gene>
<feature type="coiled-coil region" evidence="1">
    <location>
        <begin position="38"/>
        <end position="65"/>
    </location>
</feature>
<evidence type="ECO:0000313" key="2">
    <source>
        <dbReference type="EMBL" id="KAG1309777.1"/>
    </source>
</evidence>
<organism evidence="2 3">
    <name type="scientific">Rhizopus oryzae</name>
    <name type="common">Mucormycosis agent</name>
    <name type="synonym">Rhizopus arrhizus var. delemar</name>
    <dbReference type="NCBI Taxonomy" id="64495"/>
    <lineage>
        <taxon>Eukaryota</taxon>
        <taxon>Fungi</taxon>
        <taxon>Fungi incertae sedis</taxon>
        <taxon>Mucoromycota</taxon>
        <taxon>Mucoromycotina</taxon>
        <taxon>Mucoromycetes</taxon>
        <taxon>Mucorales</taxon>
        <taxon>Mucorineae</taxon>
        <taxon>Rhizopodaceae</taxon>
        <taxon>Rhizopus</taxon>
    </lineage>
</organism>
<feature type="coiled-coil region" evidence="1">
    <location>
        <begin position="484"/>
        <end position="544"/>
    </location>
</feature>
<sequence>MEIDITTDDSLSEADTVLNTPTLIRRCSSTKSSLYQVIDGLEKRVQILQSEIQQYVKREMDLESQLIILKQKQDKSIFVQLSKHIDQFLSSHEKGVSQPKDIWQSLTGSELPNLFDDQDWLVDDVHEGEDVTPVFLFRLKSFIYDHSNGPHSELCQEILEGIQAWEVQNYKMALKEHEKMMREQSRVQRLLDALQKSLTKNKMLETDMSFILKKQKQDKMSHAHCQRKLVKSRSTYAAQVKSLEDMLSACKEERDEFELTVEIVRREMENMMEEIEDTRQQKSRFKNQAARLKAGLEAIHRSRENEEQDGEMEAVRLLLNEAERQATDLDRECKRQTLALTSVREGLKATEEANQVLVKNMRQDISRLQLSNEQLMRKIELLELSGCSNVDDIDTYALQMALKAAKSDGVIQRARVYQLEKYHHQQLADLNDCMADLQDKFKQELSKRNKQCIHQEFMQTVEKEQRMWKQAQLKEFQKKHDINLVNVYKEIRELSWKIVDLQEEFDCMKERHKTEMNIERQKIREEYENRIQQLLLEHRLKQVQMHSNLEILYQKNMTLKEESLILYGKNVALVGKLGKLSS</sequence>
<dbReference type="OrthoDB" id="2229831at2759"/>
<reference evidence="2" key="1">
    <citation type="journal article" date="2020" name="Microb. Genom.">
        <title>Genetic diversity of clinical and environmental Mucorales isolates obtained from an investigation of mucormycosis cases among solid organ transplant recipients.</title>
        <authorList>
            <person name="Nguyen M.H."/>
            <person name="Kaul D."/>
            <person name="Muto C."/>
            <person name="Cheng S.J."/>
            <person name="Richter R.A."/>
            <person name="Bruno V.M."/>
            <person name="Liu G."/>
            <person name="Beyhan S."/>
            <person name="Sundermann A.J."/>
            <person name="Mounaud S."/>
            <person name="Pasculle A.W."/>
            <person name="Nierman W.C."/>
            <person name="Driscoll E."/>
            <person name="Cumbie R."/>
            <person name="Clancy C.J."/>
            <person name="Dupont C.L."/>
        </authorList>
    </citation>
    <scope>NUCLEOTIDE SEQUENCE</scope>
    <source>
        <strain evidence="2">GL11</strain>
    </source>
</reference>
<accession>A0A9P6XBJ8</accession>
<comment type="caution">
    <text evidence="2">The sequence shown here is derived from an EMBL/GenBank/DDBJ whole genome shotgun (WGS) entry which is preliminary data.</text>
</comment>
<protein>
    <submittedName>
        <fullName evidence="2">Uncharacterized protein</fullName>
    </submittedName>
</protein>
<feature type="coiled-coil region" evidence="1">
    <location>
        <begin position="240"/>
        <end position="385"/>
    </location>
</feature>
<keyword evidence="3" id="KW-1185">Reference proteome</keyword>
<dbReference type="Proteomes" id="UP000716291">
    <property type="component" value="Unassembled WGS sequence"/>
</dbReference>
<dbReference type="AlphaFoldDB" id="A0A9P6XBJ8"/>
<dbReference type="EMBL" id="JAANQT010000591">
    <property type="protein sequence ID" value="KAG1309777.1"/>
    <property type="molecule type" value="Genomic_DNA"/>
</dbReference>